<accession>A0ABR2H3Q4</accession>
<evidence type="ECO:0000256" key="2">
    <source>
        <dbReference type="ARBA" id="ARBA00022884"/>
    </source>
</evidence>
<dbReference type="InterPro" id="IPR035979">
    <property type="entry name" value="RBD_domain_sf"/>
</dbReference>
<dbReference type="InterPro" id="IPR000504">
    <property type="entry name" value="RRM_dom"/>
</dbReference>
<dbReference type="SUPFAM" id="SSF54928">
    <property type="entry name" value="RNA-binding domain, RBD"/>
    <property type="match status" value="3"/>
</dbReference>
<dbReference type="SMART" id="SM00360">
    <property type="entry name" value="RRM"/>
    <property type="match status" value="4"/>
</dbReference>
<keyword evidence="2 3" id="KW-0694">RNA-binding</keyword>
<feature type="domain" description="RRM" evidence="4">
    <location>
        <begin position="190"/>
        <end position="272"/>
    </location>
</feature>
<evidence type="ECO:0000313" key="6">
    <source>
        <dbReference type="Proteomes" id="UP001470230"/>
    </source>
</evidence>
<dbReference type="Gene3D" id="3.30.70.330">
    <property type="match status" value="3"/>
</dbReference>
<gene>
    <name evidence="5" type="ORF">M9Y10_027617</name>
</gene>
<evidence type="ECO:0000259" key="4">
    <source>
        <dbReference type="PROSITE" id="PS50102"/>
    </source>
</evidence>
<evidence type="ECO:0000313" key="5">
    <source>
        <dbReference type="EMBL" id="KAK8840795.1"/>
    </source>
</evidence>
<proteinExistence type="predicted"/>
<dbReference type="PROSITE" id="PS50102">
    <property type="entry name" value="RRM"/>
    <property type="match status" value="3"/>
</dbReference>
<protein>
    <recommendedName>
        <fullName evidence="4">RRM domain-containing protein</fullName>
    </recommendedName>
</protein>
<organism evidence="5 6">
    <name type="scientific">Tritrichomonas musculus</name>
    <dbReference type="NCBI Taxonomy" id="1915356"/>
    <lineage>
        <taxon>Eukaryota</taxon>
        <taxon>Metamonada</taxon>
        <taxon>Parabasalia</taxon>
        <taxon>Tritrichomonadida</taxon>
        <taxon>Tritrichomonadidae</taxon>
        <taxon>Tritrichomonas</taxon>
    </lineage>
</organism>
<keyword evidence="1" id="KW-0677">Repeat</keyword>
<dbReference type="InterPro" id="IPR012677">
    <property type="entry name" value="Nucleotide-bd_a/b_plait_sf"/>
</dbReference>
<name>A0ABR2H3Q4_9EUKA</name>
<dbReference type="Pfam" id="PF00076">
    <property type="entry name" value="RRM_1"/>
    <property type="match status" value="3"/>
</dbReference>
<reference evidence="5 6" key="1">
    <citation type="submission" date="2024-04" db="EMBL/GenBank/DDBJ databases">
        <title>Tritrichomonas musculus Genome.</title>
        <authorList>
            <person name="Alves-Ferreira E."/>
            <person name="Grigg M."/>
            <person name="Lorenzi H."/>
            <person name="Galac M."/>
        </authorList>
    </citation>
    <scope>NUCLEOTIDE SEQUENCE [LARGE SCALE GENOMIC DNA]</scope>
    <source>
        <strain evidence="5 6">EAF2021</strain>
    </source>
</reference>
<dbReference type="EMBL" id="JAPFFF010000043">
    <property type="protein sequence ID" value="KAK8840795.1"/>
    <property type="molecule type" value="Genomic_DNA"/>
</dbReference>
<dbReference type="PANTHER" id="PTHR24012">
    <property type="entry name" value="RNA BINDING PROTEIN"/>
    <property type="match status" value="1"/>
</dbReference>
<comment type="caution">
    <text evidence="5">The sequence shown here is derived from an EMBL/GenBank/DDBJ whole genome shotgun (WGS) entry which is preliminary data.</text>
</comment>
<dbReference type="Proteomes" id="UP001470230">
    <property type="component" value="Unassembled WGS sequence"/>
</dbReference>
<feature type="domain" description="RRM" evidence="4">
    <location>
        <begin position="92"/>
        <end position="163"/>
    </location>
</feature>
<sequence>MDKKSLIAFNIPIHVTEKEVEDAFSVKSDYYFPKIDIEFHKISNQKSAIISFNEKYIANKAFREMNQKEVNNIFYDLIYADDDTKEFLKSNKKILFFKIKKSQTQANDINNMFQKFGPIIEIHFDKTNHFGYVRFENTEKALKAKNELDNNNNNMIEIDFKSFDKTISNLIKSIKKLRFNNYDLKKGNNSSIFVFDIPQNIDKEFLYELFGVLDIESKETDIIFDKRFDYDSKSVNYAIITFKTREEALKAISELNYTKLDNVPIRLVLADDETRSILATNKGKLLILNLDPEIEVSQLHDAFSNFGEVIECEIPRDNGVSRGYGYVHFRIEEDAKQAKEDLKDASINGKPIEIKFMDDPDENDLQKQFLMKTDIKKINNEEDLNVPKSILLSLPIFDENDNLFTFYVNKYPIFCYCSIASFLSPKIAYNILNDEFFSSFKIKVSQLDRCESNAYEIVPSLIFLLKKNTTRQIFQIHILKTIHQIISSIMNCNFESEIEKIIDNCSEYLLGKPISDQENDDNILNFIAFIEIFSQLANESIIQYSTLLLSYKINQSGQIKNDQVLYMKSQVRKILKNSDEQEEIHYIQEHFCEIDPYILNEIDFKTIEKAVLIRQDKGGLQDKFLYKILRLRDDYKKYLISFVNFQRISNKAMKFFLASTDFSILNEKNFIAISQRLLLFINKSRCIDNNLIKKMSDIFMNFMTSGFQNSISKNTIENKNFIFYFSNKKIEFKRKIACIISPAIIKCLQADITFSSFYLMFDSQIDLFREFVDSLAYFSSEKKIDDFDKTTIENKVFDHLTQLKKMIEKEGIGNLQNFVNRLYLDEKNIFNYACWIWLFMSLSNNKFAEALINRFVESSKKEITCADDVLELIHHKDVLKCQNALNIDISREKEYIICNIDDFLSNILTFDDINEDLWRIISIRLSVDVFPNYV</sequence>
<evidence type="ECO:0000256" key="1">
    <source>
        <dbReference type="ARBA" id="ARBA00022737"/>
    </source>
</evidence>
<dbReference type="CDD" id="cd00590">
    <property type="entry name" value="RRM_SF"/>
    <property type="match status" value="2"/>
</dbReference>
<feature type="domain" description="RRM" evidence="4">
    <location>
        <begin position="283"/>
        <end position="359"/>
    </location>
</feature>
<evidence type="ECO:0000256" key="3">
    <source>
        <dbReference type="PROSITE-ProRule" id="PRU00176"/>
    </source>
</evidence>
<keyword evidence="6" id="KW-1185">Reference proteome</keyword>